<reference evidence="1 2" key="1">
    <citation type="journal article" date="2022" name="Environ. Microbiol. Rep.">
        <title>Eco-phylogenetic analyses reveal divergent evolution of vitamin B12 metabolism in the marine bacterial family 'Psychromonadaceae'.</title>
        <authorList>
            <person name="Jin X."/>
            <person name="Yang Y."/>
            <person name="Cao H."/>
            <person name="Gao B."/>
            <person name="Zhao Z."/>
        </authorList>
    </citation>
    <scope>NUCLEOTIDE SEQUENCE [LARGE SCALE GENOMIC DNA]</scope>
    <source>
        <strain evidence="1 2">MKS20</strain>
    </source>
</reference>
<evidence type="ECO:0000313" key="1">
    <source>
        <dbReference type="EMBL" id="MCE2593938.1"/>
    </source>
</evidence>
<keyword evidence="2" id="KW-1185">Reference proteome</keyword>
<dbReference type="PANTHER" id="PTHR38834:SF3">
    <property type="entry name" value="SOLUTE-BINDING PROTEIN FAMILY 3_N-TERMINAL DOMAIN-CONTAINING PROTEIN"/>
    <property type="match status" value="1"/>
</dbReference>
<sequence>MLPVLFFQLAHANLPPEHQTPKIDFYTEHFPPFAIDDQFEILGESVDLVRKMQRLLGQPDTIRIKPWARAYQKVLREPNSALFLTARTPAREALFKWVGPLTRDKVSLCQHKSDQNKYDNINLLDKDIHIAVTRGYPEQAALEKLGFNHIKLTNTPNSTINQLLKKRVTLISCSPKTLWDLLIQNATPTDAIQLTNIDLYEVELYIAFNHQTPDKTIQAWQRALELSKQSREYIELND</sequence>
<name>A0ABS8W5X2_9GAMM</name>
<dbReference type="Proteomes" id="UP001201273">
    <property type="component" value="Unassembled WGS sequence"/>
</dbReference>
<dbReference type="RefSeq" id="WP_233051522.1">
    <property type="nucleotide sequence ID" value="NZ_JAIMJA010000003.1"/>
</dbReference>
<dbReference type="Gene3D" id="3.40.190.10">
    <property type="entry name" value="Periplasmic binding protein-like II"/>
    <property type="match status" value="2"/>
</dbReference>
<gene>
    <name evidence="1" type="ORF">K6Y31_03810</name>
</gene>
<proteinExistence type="predicted"/>
<dbReference type="PANTHER" id="PTHR38834">
    <property type="entry name" value="PERIPLASMIC SUBSTRATE BINDING PROTEIN FAMILY 3"/>
    <property type="match status" value="1"/>
</dbReference>
<protein>
    <submittedName>
        <fullName evidence="1">Transporter substrate-binding domain-containing protein</fullName>
    </submittedName>
</protein>
<organism evidence="1 2">
    <name type="scientific">Motilimonas cestriensis</name>
    <dbReference type="NCBI Taxonomy" id="2742685"/>
    <lineage>
        <taxon>Bacteria</taxon>
        <taxon>Pseudomonadati</taxon>
        <taxon>Pseudomonadota</taxon>
        <taxon>Gammaproteobacteria</taxon>
        <taxon>Alteromonadales</taxon>
        <taxon>Alteromonadales genera incertae sedis</taxon>
        <taxon>Motilimonas</taxon>
    </lineage>
</organism>
<accession>A0ABS8W5X2</accession>
<evidence type="ECO:0000313" key="2">
    <source>
        <dbReference type="Proteomes" id="UP001201273"/>
    </source>
</evidence>
<dbReference type="SUPFAM" id="SSF53850">
    <property type="entry name" value="Periplasmic binding protein-like II"/>
    <property type="match status" value="1"/>
</dbReference>
<dbReference type="EMBL" id="JAIMJA010000003">
    <property type="protein sequence ID" value="MCE2593938.1"/>
    <property type="molecule type" value="Genomic_DNA"/>
</dbReference>
<comment type="caution">
    <text evidence="1">The sequence shown here is derived from an EMBL/GenBank/DDBJ whole genome shotgun (WGS) entry which is preliminary data.</text>
</comment>